<dbReference type="PROSITE" id="PS51378">
    <property type="entry name" value="INVERT_DEFENSINS"/>
    <property type="match status" value="1"/>
</dbReference>
<dbReference type="Proteomes" id="UP000801492">
    <property type="component" value="Unassembled WGS sequence"/>
</dbReference>
<dbReference type="GO" id="GO:0005615">
    <property type="term" value="C:extracellular space"/>
    <property type="evidence" value="ECO:0007669"/>
    <property type="project" value="TreeGrafter"/>
</dbReference>
<dbReference type="GO" id="GO:0050830">
    <property type="term" value="P:defense response to Gram-positive bacterium"/>
    <property type="evidence" value="ECO:0007669"/>
    <property type="project" value="UniProtKB-ARBA"/>
</dbReference>
<dbReference type="Pfam" id="PF01097">
    <property type="entry name" value="Defensin_2"/>
    <property type="match status" value="1"/>
</dbReference>
<evidence type="ECO:0000313" key="11">
    <source>
        <dbReference type="EMBL" id="KAF2880831.1"/>
    </source>
</evidence>
<evidence type="ECO:0000256" key="5">
    <source>
        <dbReference type="ARBA" id="ARBA00022859"/>
    </source>
</evidence>
<evidence type="ECO:0000256" key="9">
    <source>
        <dbReference type="SAM" id="SignalP"/>
    </source>
</evidence>
<dbReference type="InterPro" id="IPR001542">
    <property type="entry name" value="Defensin_invertebrate/fungal"/>
</dbReference>
<name>A0A8K0FZR9_IGNLU</name>
<dbReference type="InterPro" id="IPR036574">
    <property type="entry name" value="Scorpion_toxin-like_sf"/>
</dbReference>
<dbReference type="PANTHER" id="PTHR13645">
    <property type="entry name" value="DEFENSIN"/>
    <property type="match status" value="1"/>
</dbReference>
<dbReference type="FunFam" id="3.30.30.10:FF:000005">
    <property type="entry name" value="Defensin"/>
    <property type="match status" value="1"/>
</dbReference>
<dbReference type="CDD" id="cd21806">
    <property type="entry name" value="DEFL_defensin-like"/>
    <property type="match status" value="1"/>
</dbReference>
<protein>
    <recommendedName>
        <fullName evidence="10">Invertebrate defensins family profile domain-containing protein</fullName>
    </recommendedName>
</protein>
<feature type="chain" id="PRO_5035426248" description="Invertebrate defensins family profile domain-containing protein" evidence="9">
    <location>
        <begin position="22"/>
        <end position="83"/>
    </location>
</feature>
<dbReference type="Gene3D" id="3.30.30.10">
    <property type="entry name" value="Knottin, scorpion toxin-like"/>
    <property type="match status" value="1"/>
</dbReference>
<evidence type="ECO:0000256" key="7">
    <source>
        <dbReference type="ARBA" id="ARBA00023022"/>
    </source>
</evidence>
<keyword evidence="3" id="KW-0929">Antimicrobial</keyword>
<evidence type="ECO:0000256" key="6">
    <source>
        <dbReference type="ARBA" id="ARBA00022940"/>
    </source>
</evidence>
<dbReference type="SUPFAM" id="SSF57095">
    <property type="entry name" value="Scorpion toxin-like"/>
    <property type="match status" value="1"/>
</dbReference>
<comment type="subcellular location">
    <subcellularLocation>
        <location evidence="1">Secreted</location>
    </subcellularLocation>
</comment>
<accession>A0A8K0FZR9</accession>
<sequence>MNNKIVIFALVASFCVFIASAIPVVKEDEFSQEPGLRQKRVSCDLLSASVKGVKLNHSACAAHCLVQRYKGGYCQNGVCHCRK</sequence>
<gene>
    <name evidence="11" type="ORF">ILUMI_25345</name>
</gene>
<evidence type="ECO:0000256" key="8">
    <source>
        <dbReference type="ARBA" id="ARBA00023157"/>
    </source>
</evidence>
<evidence type="ECO:0000313" key="12">
    <source>
        <dbReference type="Proteomes" id="UP000801492"/>
    </source>
</evidence>
<evidence type="ECO:0000256" key="1">
    <source>
        <dbReference type="ARBA" id="ARBA00004613"/>
    </source>
</evidence>
<keyword evidence="6" id="KW-0211">Defensin</keyword>
<dbReference type="GO" id="GO:0045087">
    <property type="term" value="P:innate immune response"/>
    <property type="evidence" value="ECO:0007669"/>
    <property type="project" value="UniProtKB-KW"/>
</dbReference>
<proteinExistence type="predicted"/>
<dbReference type="GO" id="GO:0006959">
    <property type="term" value="P:humoral immune response"/>
    <property type="evidence" value="ECO:0007669"/>
    <property type="project" value="TreeGrafter"/>
</dbReference>
<keyword evidence="2" id="KW-0964">Secreted</keyword>
<keyword evidence="9" id="KW-0732">Signal</keyword>
<feature type="signal peptide" evidence="9">
    <location>
        <begin position="1"/>
        <end position="21"/>
    </location>
</feature>
<keyword evidence="7" id="KW-0044">Antibiotic</keyword>
<comment type="caution">
    <text evidence="11">The sequence shown here is derived from an EMBL/GenBank/DDBJ whole genome shotgun (WGS) entry which is preliminary data.</text>
</comment>
<keyword evidence="8" id="KW-1015">Disulfide bond</keyword>
<dbReference type="EMBL" id="VTPC01090902">
    <property type="protein sequence ID" value="KAF2880831.1"/>
    <property type="molecule type" value="Genomic_DNA"/>
</dbReference>
<feature type="domain" description="Invertebrate defensins family profile" evidence="10">
    <location>
        <begin position="40"/>
        <end position="83"/>
    </location>
</feature>
<keyword evidence="5" id="KW-0391">Immunity</keyword>
<dbReference type="PANTHER" id="PTHR13645:SF0">
    <property type="entry name" value="DEFENSIN"/>
    <property type="match status" value="1"/>
</dbReference>
<keyword evidence="4" id="KW-0399">Innate immunity</keyword>
<evidence type="ECO:0000259" key="10">
    <source>
        <dbReference type="PROSITE" id="PS51378"/>
    </source>
</evidence>
<evidence type="ECO:0000256" key="3">
    <source>
        <dbReference type="ARBA" id="ARBA00022529"/>
    </source>
</evidence>
<evidence type="ECO:0000256" key="4">
    <source>
        <dbReference type="ARBA" id="ARBA00022588"/>
    </source>
</evidence>
<evidence type="ECO:0000256" key="2">
    <source>
        <dbReference type="ARBA" id="ARBA00022525"/>
    </source>
</evidence>
<dbReference type="AlphaFoldDB" id="A0A8K0FZR9"/>
<organism evidence="11 12">
    <name type="scientific">Ignelater luminosus</name>
    <name type="common">Cucubano</name>
    <name type="synonym">Pyrophorus luminosus</name>
    <dbReference type="NCBI Taxonomy" id="2038154"/>
    <lineage>
        <taxon>Eukaryota</taxon>
        <taxon>Metazoa</taxon>
        <taxon>Ecdysozoa</taxon>
        <taxon>Arthropoda</taxon>
        <taxon>Hexapoda</taxon>
        <taxon>Insecta</taxon>
        <taxon>Pterygota</taxon>
        <taxon>Neoptera</taxon>
        <taxon>Endopterygota</taxon>
        <taxon>Coleoptera</taxon>
        <taxon>Polyphaga</taxon>
        <taxon>Elateriformia</taxon>
        <taxon>Elateroidea</taxon>
        <taxon>Elateridae</taxon>
        <taxon>Agrypninae</taxon>
        <taxon>Pyrophorini</taxon>
        <taxon>Ignelater</taxon>
    </lineage>
</organism>
<dbReference type="OrthoDB" id="10038290at2759"/>
<reference evidence="11" key="1">
    <citation type="submission" date="2019-08" db="EMBL/GenBank/DDBJ databases">
        <title>The genome of the North American firefly Photinus pyralis.</title>
        <authorList>
            <consortium name="Photinus pyralis genome working group"/>
            <person name="Fallon T.R."/>
            <person name="Sander Lower S.E."/>
            <person name="Weng J.-K."/>
        </authorList>
    </citation>
    <scope>NUCLEOTIDE SEQUENCE</scope>
    <source>
        <strain evidence="11">TRF0915ILg1</strain>
        <tissue evidence="11">Whole body</tissue>
    </source>
</reference>
<dbReference type="InterPro" id="IPR003614">
    <property type="entry name" value="Knottins"/>
</dbReference>
<keyword evidence="12" id="KW-1185">Reference proteome</keyword>
<dbReference type="SMART" id="SM00505">
    <property type="entry name" value="Knot1"/>
    <property type="match status" value="1"/>
</dbReference>